<evidence type="ECO:0000313" key="2">
    <source>
        <dbReference type="Proteomes" id="UP000076661"/>
    </source>
</evidence>
<proteinExistence type="predicted"/>
<dbReference type="AlphaFoldDB" id="A0A167KWA5"/>
<organism evidence="1 2">
    <name type="scientific">Pseudoalteromonas luteoviolacea S4060-1</name>
    <dbReference type="NCBI Taxonomy" id="1365257"/>
    <lineage>
        <taxon>Bacteria</taxon>
        <taxon>Pseudomonadati</taxon>
        <taxon>Pseudomonadota</taxon>
        <taxon>Gammaproteobacteria</taxon>
        <taxon>Alteromonadales</taxon>
        <taxon>Pseudoalteromonadaceae</taxon>
        <taxon>Pseudoalteromonas</taxon>
    </lineage>
</organism>
<dbReference type="RefSeq" id="WP_063382173.1">
    <property type="nucleotide sequence ID" value="NZ_AUXX01000034.1"/>
</dbReference>
<name>A0A167KWA5_9GAMM</name>
<sequence>MATKKFTKKIGLPLLGVFLASAYFFYDLMTVDTSNLESLAKETPKYAPVISKNENVVQVQQETKVKAEKTEEDIRFIVSRDFNAVLSCQQMLSNALNKEVQGQWAAQRMNVIAQRERTRTAELALEEQKAAFSALQLSKKTKALEKADSSNFGLGGLFGDQESPEQQAATVSDVWPNISLLSITADEKATFQVNGVLYTDRKKGEMFEQFLLSEVELDSGCVSFVAKSNLKRFCM</sequence>
<reference evidence="1 2" key="1">
    <citation type="submission" date="2013-07" db="EMBL/GenBank/DDBJ databases">
        <title>Comparative Genomic and Metabolomic Analysis of Twelve Strains of Pseudoalteromonas luteoviolacea.</title>
        <authorList>
            <person name="Vynne N.G."/>
            <person name="Mansson M."/>
            <person name="Gram L."/>
        </authorList>
    </citation>
    <scope>NUCLEOTIDE SEQUENCE [LARGE SCALE GENOMIC DNA]</scope>
    <source>
        <strain evidence="1 2">S4060-1</strain>
    </source>
</reference>
<protein>
    <submittedName>
        <fullName evidence="1">Uncharacterized protein</fullName>
    </submittedName>
</protein>
<dbReference type="Proteomes" id="UP000076661">
    <property type="component" value="Unassembled WGS sequence"/>
</dbReference>
<dbReference type="EMBL" id="AUXX01000034">
    <property type="protein sequence ID" value="KZN63390.1"/>
    <property type="molecule type" value="Genomic_DNA"/>
</dbReference>
<comment type="caution">
    <text evidence="1">The sequence shown here is derived from an EMBL/GenBank/DDBJ whole genome shotgun (WGS) entry which is preliminary data.</text>
</comment>
<dbReference type="PATRIC" id="fig|1365257.3.peg.3797"/>
<gene>
    <name evidence="1" type="ORF">N478_03815</name>
</gene>
<evidence type="ECO:0000313" key="1">
    <source>
        <dbReference type="EMBL" id="KZN63390.1"/>
    </source>
</evidence>
<accession>A0A167KWA5</accession>